<dbReference type="EMBL" id="CAIIXF020000011">
    <property type="protein sequence ID" value="CAH1798263.1"/>
    <property type="molecule type" value="Genomic_DNA"/>
</dbReference>
<evidence type="ECO:0000313" key="2">
    <source>
        <dbReference type="Proteomes" id="UP000749559"/>
    </source>
</evidence>
<name>A0A8J1TDS2_OWEFU</name>
<feature type="non-terminal residue" evidence="1">
    <location>
        <position position="1"/>
    </location>
</feature>
<dbReference type="Proteomes" id="UP000749559">
    <property type="component" value="Unassembled WGS sequence"/>
</dbReference>
<proteinExistence type="predicted"/>
<protein>
    <submittedName>
        <fullName evidence="1">Uncharacterized protein</fullName>
    </submittedName>
</protein>
<reference evidence="1" key="1">
    <citation type="submission" date="2022-03" db="EMBL/GenBank/DDBJ databases">
        <authorList>
            <person name="Martin C."/>
        </authorList>
    </citation>
    <scope>NUCLEOTIDE SEQUENCE</scope>
</reference>
<evidence type="ECO:0000313" key="1">
    <source>
        <dbReference type="EMBL" id="CAH1798263.1"/>
    </source>
</evidence>
<organism evidence="1 2">
    <name type="scientific">Owenia fusiformis</name>
    <name type="common">Polychaete worm</name>
    <dbReference type="NCBI Taxonomy" id="6347"/>
    <lineage>
        <taxon>Eukaryota</taxon>
        <taxon>Metazoa</taxon>
        <taxon>Spiralia</taxon>
        <taxon>Lophotrochozoa</taxon>
        <taxon>Annelida</taxon>
        <taxon>Polychaeta</taxon>
        <taxon>Sedentaria</taxon>
        <taxon>Canalipalpata</taxon>
        <taxon>Sabellida</taxon>
        <taxon>Oweniida</taxon>
        <taxon>Oweniidae</taxon>
        <taxon>Owenia</taxon>
    </lineage>
</organism>
<comment type="caution">
    <text evidence="1">The sequence shown here is derived from an EMBL/GenBank/DDBJ whole genome shotgun (WGS) entry which is preliminary data.</text>
</comment>
<dbReference type="AlphaFoldDB" id="A0A8J1TDS2"/>
<sequence>SLSPSTDTQKTALKMKIIISLTIAVVLISTCQGYNGLSETIQCYDDIQTANNLQEQIREIYRNKESFCEGVGGYNDCKVVKELRELHNEYKEVLENVQKLLVASMIG</sequence>
<accession>A0A8J1TDS2</accession>
<gene>
    <name evidence="1" type="ORF">OFUS_LOCUS22424</name>
</gene>
<keyword evidence="2" id="KW-1185">Reference proteome</keyword>